<feature type="region of interest" description="Disordered" evidence="7">
    <location>
        <begin position="163"/>
        <end position="206"/>
    </location>
</feature>
<dbReference type="OrthoDB" id="3245100at2759"/>
<keyword evidence="5" id="KW-0965">Cell junction</keyword>
<keyword evidence="3" id="KW-0677">Repeat</keyword>
<keyword evidence="4" id="KW-0130">Cell adhesion</keyword>
<evidence type="ECO:0000256" key="5">
    <source>
        <dbReference type="ARBA" id="ARBA00022949"/>
    </source>
</evidence>
<dbReference type="Proteomes" id="UP000677803">
    <property type="component" value="Unassembled WGS sequence"/>
</dbReference>
<evidence type="ECO:0000256" key="3">
    <source>
        <dbReference type="ARBA" id="ARBA00022737"/>
    </source>
</evidence>
<dbReference type="GO" id="GO:0045110">
    <property type="term" value="P:intermediate filament bundle assembly"/>
    <property type="evidence" value="ECO:0007669"/>
    <property type="project" value="TreeGrafter"/>
</dbReference>
<evidence type="ECO:0000256" key="7">
    <source>
        <dbReference type="SAM" id="MobiDB-lite"/>
    </source>
</evidence>
<dbReference type="GO" id="GO:0002934">
    <property type="term" value="P:desmosome organization"/>
    <property type="evidence" value="ECO:0007669"/>
    <property type="project" value="TreeGrafter"/>
</dbReference>
<dbReference type="Pfam" id="PF00514">
    <property type="entry name" value="Arm"/>
    <property type="match status" value="1"/>
</dbReference>
<dbReference type="GO" id="GO:0005886">
    <property type="term" value="C:plasma membrane"/>
    <property type="evidence" value="ECO:0007669"/>
    <property type="project" value="TreeGrafter"/>
</dbReference>
<dbReference type="GO" id="GO:0007507">
    <property type="term" value="P:heart development"/>
    <property type="evidence" value="ECO:0007669"/>
    <property type="project" value="TreeGrafter"/>
</dbReference>
<feature type="compositionally biased region" description="Polar residues" evidence="7">
    <location>
        <begin position="170"/>
        <end position="184"/>
    </location>
</feature>
<reference evidence="8" key="1">
    <citation type="submission" date="2021-05" db="EMBL/GenBank/DDBJ databases">
        <authorList>
            <person name="Tigano A."/>
        </authorList>
    </citation>
    <scope>NUCLEOTIDE SEQUENCE</scope>
</reference>
<dbReference type="EMBL" id="CAJRST010011113">
    <property type="protein sequence ID" value="CAG5927597.1"/>
    <property type="molecule type" value="Genomic_DNA"/>
</dbReference>
<protein>
    <submittedName>
        <fullName evidence="8">(Atlantic silverside) hypothetical protein</fullName>
    </submittedName>
</protein>
<feature type="region of interest" description="Disordered" evidence="7">
    <location>
        <begin position="1"/>
        <end position="72"/>
    </location>
</feature>
<evidence type="ECO:0000313" key="9">
    <source>
        <dbReference type="Proteomes" id="UP000677803"/>
    </source>
</evidence>
<name>A0A8S4B5Q0_9TELE</name>
<evidence type="ECO:0000256" key="1">
    <source>
        <dbReference type="ARBA" id="ARBA00004282"/>
    </source>
</evidence>
<dbReference type="InterPro" id="IPR016024">
    <property type="entry name" value="ARM-type_fold"/>
</dbReference>
<organism evidence="8 9">
    <name type="scientific">Menidia menidia</name>
    <name type="common">Atlantic silverside</name>
    <dbReference type="NCBI Taxonomy" id="238744"/>
    <lineage>
        <taxon>Eukaryota</taxon>
        <taxon>Metazoa</taxon>
        <taxon>Chordata</taxon>
        <taxon>Craniata</taxon>
        <taxon>Vertebrata</taxon>
        <taxon>Euteleostomi</taxon>
        <taxon>Actinopterygii</taxon>
        <taxon>Neopterygii</taxon>
        <taxon>Teleostei</taxon>
        <taxon>Neoteleostei</taxon>
        <taxon>Acanthomorphata</taxon>
        <taxon>Ovalentaria</taxon>
        <taxon>Atherinomorphae</taxon>
        <taxon>Atheriniformes</taxon>
        <taxon>Atherinopsidae</taxon>
        <taxon>Menidiinae</taxon>
        <taxon>Menidia</taxon>
    </lineage>
</organism>
<dbReference type="GO" id="GO:0072659">
    <property type="term" value="P:protein localization to plasma membrane"/>
    <property type="evidence" value="ECO:0007669"/>
    <property type="project" value="TreeGrafter"/>
</dbReference>
<accession>A0A8S4B5Q0</accession>
<comment type="caution">
    <text evidence="8">The sequence shown here is derived from an EMBL/GenBank/DDBJ whole genome shotgun (WGS) entry which is preliminary data.</text>
</comment>
<sequence>MAEGFLKSSLPSQGPGVPGDTSLALEQTAECGAGAEAGHRSLRVQRQVQLTLSRKSQKAPSNGGVHLKPEKSLDDSFLSNTKLNGSDFSSRSLTGHVPRLSRRFQVSTPQNSVFSRSHLDQSVYLSGTHTHPQRGHLHTAGTLQDHSRLAVSFRTPTIRVVPSERRKQASRSADATFRRSQSLRAMQPASAAAAFPQNGPTSRNQQTVLDPNKRFVRRRNNKVFEYTQTCSAPSWPALVNREAQKSLTLKSYPASSSSAEVKIRSQVKAELPVGQAQNVAVLPQMTMEEAVDLLKQDNEETLILALNYIQRQCFQSYEAREKVFSLHAIEILLYVLNNESEDVQRMAAGALRNVVYQNHDNKMEVESKDGLSIISTALVKSYDKDTGRQLTGLLWNLSANDILKERFKPDVIDALTKSVLVPTSGMSEGENPKDKLRADDDAFYHATGCLRNLSSAGPNIRQMIRNCENLIDSLVYYVQGTVASSKADDRSTENCVCILHNMTFQVEEDYLRQYIQQHTVSNQNLASESTSVGCFPYRSAKISKDLKHEHHQLENKSSPKGVEWLWSPISVRMFLSVMACSKILDTRLAAIGALQNITAGQQAMSKAMAMAIVKQEKGLELVKEILMGGVDQEVATTIRLIRNLSNHQETYHAIGDILLPKVVEMLPIDNENTLFSEATSFFYILLNLIQRDKQYIKPLISNNSLTEIIRFANLYEGCGRINAGQVACVLLHKMWDYTDFHETFRTKNTKKSDFINPTTAKAVKEFYDKNRRYKKH</sequence>
<gene>
    <name evidence="8" type="ORF">MMEN_LOCUS11417</name>
</gene>
<dbReference type="SMART" id="SM00185">
    <property type="entry name" value="ARM"/>
    <property type="match status" value="4"/>
</dbReference>
<evidence type="ECO:0000313" key="8">
    <source>
        <dbReference type="EMBL" id="CAG5927597.1"/>
    </source>
</evidence>
<proteinExistence type="inferred from homology"/>
<evidence type="ECO:0000256" key="4">
    <source>
        <dbReference type="ARBA" id="ARBA00022889"/>
    </source>
</evidence>
<dbReference type="PROSITE" id="PS50176">
    <property type="entry name" value="ARM_REPEAT"/>
    <property type="match status" value="1"/>
</dbReference>
<dbReference type="Gene3D" id="1.25.10.10">
    <property type="entry name" value="Leucine-rich Repeat Variant"/>
    <property type="match status" value="1"/>
</dbReference>
<dbReference type="InterPro" id="IPR011989">
    <property type="entry name" value="ARM-like"/>
</dbReference>
<dbReference type="AlphaFoldDB" id="A0A8S4B5Q0"/>
<dbReference type="PANTHER" id="PTHR10372">
    <property type="entry name" value="PLAKOPHILLIN-RELATED"/>
    <property type="match status" value="1"/>
</dbReference>
<dbReference type="GO" id="GO:0005737">
    <property type="term" value="C:cytoplasm"/>
    <property type="evidence" value="ECO:0007669"/>
    <property type="project" value="TreeGrafter"/>
</dbReference>
<dbReference type="GO" id="GO:0098609">
    <property type="term" value="P:cell-cell adhesion"/>
    <property type="evidence" value="ECO:0007669"/>
    <property type="project" value="InterPro"/>
</dbReference>
<comment type="similarity">
    <text evidence="2">Belongs to the beta-catenin family.</text>
</comment>
<dbReference type="InterPro" id="IPR028435">
    <property type="entry name" value="Plakophilin/d_Catenin"/>
</dbReference>
<dbReference type="PANTHER" id="PTHR10372:SF25">
    <property type="entry name" value="PLAKOPHILIN-2"/>
    <property type="match status" value="1"/>
</dbReference>
<evidence type="ECO:0000256" key="6">
    <source>
        <dbReference type="PROSITE-ProRule" id="PRU00259"/>
    </source>
</evidence>
<keyword evidence="9" id="KW-1185">Reference proteome</keyword>
<dbReference type="GO" id="GO:0014704">
    <property type="term" value="C:intercalated disc"/>
    <property type="evidence" value="ECO:0007669"/>
    <property type="project" value="TreeGrafter"/>
</dbReference>
<evidence type="ECO:0000256" key="2">
    <source>
        <dbReference type="ARBA" id="ARBA00005462"/>
    </source>
</evidence>
<dbReference type="GO" id="GO:0005912">
    <property type="term" value="C:adherens junction"/>
    <property type="evidence" value="ECO:0007669"/>
    <property type="project" value="TreeGrafter"/>
</dbReference>
<feature type="compositionally biased region" description="Polar residues" evidence="7">
    <location>
        <begin position="44"/>
        <end position="60"/>
    </location>
</feature>
<comment type="subcellular location">
    <subcellularLocation>
        <location evidence="1">Cell junction</location>
    </subcellularLocation>
</comment>
<dbReference type="GO" id="GO:0005634">
    <property type="term" value="C:nucleus"/>
    <property type="evidence" value="ECO:0007669"/>
    <property type="project" value="TreeGrafter"/>
</dbReference>
<dbReference type="SUPFAM" id="SSF48371">
    <property type="entry name" value="ARM repeat"/>
    <property type="match status" value="1"/>
</dbReference>
<dbReference type="InterPro" id="IPR000225">
    <property type="entry name" value="Armadillo"/>
</dbReference>
<feature type="repeat" description="ARM" evidence="6">
    <location>
        <begin position="327"/>
        <end position="369"/>
    </location>
</feature>